<feature type="transmembrane region" description="Helical" evidence="11">
    <location>
        <begin position="210"/>
        <end position="229"/>
    </location>
</feature>
<feature type="region of interest" description="Disordered" evidence="10">
    <location>
        <begin position="714"/>
        <end position="745"/>
    </location>
</feature>
<accession>A0A6A5G0E2</accession>
<keyword evidence="8 9" id="KW-0739">Sodium transport</keyword>
<feature type="transmembrane region" description="Helical" evidence="11">
    <location>
        <begin position="92"/>
        <end position="109"/>
    </location>
</feature>
<dbReference type="PANTHER" id="PTHR10110:SF112">
    <property type="entry name" value="SODIUM_HYDROGEN EXCHANGER"/>
    <property type="match status" value="1"/>
</dbReference>
<feature type="transmembrane region" description="Helical" evidence="11">
    <location>
        <begin position="148"/>
        <end position="166"/>
    </location>
</feature>
<dbReference type="PRINTS" id="PR01084">
    <property type="entry name" value="NAHEXCHNGR"/>
</dbReference>
<dbReference type="RefSeq" id="XP_003118068.2">
    <property type="nucleotide sequence ID" value="XM_003118020.2"/>
</dbReference>
<proteinExistence type="inferred from homology"/>
<dbReference type="KEGG" id="crq:GCK72_024678"/>
<dbReference type="InterPro" id="IPR004709">
    <property type="entry name" value="NaH_exchanger"/>
</dbReference>
<protein>
    <recommendedName>
        <fullName evidence="9">Sodium/hydrogen exchanger</fullName>
    </recommendedName>
</protein>
<feature type="region of interest" description="Disordered" evidence="10">
    <location>
        <begin position="597"/>
        <end position="617"/>
    </location>
</feature>
<dbReference type="PANTHER" id="PTHR10110">
    <property type="entry name" value="SODIUM/HYDROGEN EXCHANGER"/>
    <property type="match status" value="1"/>
</dbReference>
<feature type="transmembrane region" description="Helical" evidence="11">
    <location>
        <begin position="178"/>
        <end position="204"/>
    </location>
</feature>
<evidence type="ECO:0000256" key="3">
    <source>
        <dbReference type="ARBA" id="ARBA00022692"/>
    </source>
</evidence>
<feature type="transmembrane region" description="Helical" evidence="11">
    <location>
        <begin position="404"/>
        <end position="428"/>
    </location>
</feature>
<keyword evidence="3 9" id="KW-0812">Transmembrane</keyword>
<dbReference type="EMBL" id="WUAV01000006">
    <property type="protein sequence ID" value="KAF1748211.1"/>
    <property type="molecule type" value="Genomic_DNA"/>
</dbReference>
<feature type="transmembrane region" description="Helical" evidence="11">
    <location>
        <begin position="331"/>
        <end position="360"/>
    </location>
</feature>
<reference evidence="13 14" key="1">
    <citation type="submission" date="2019-12" db="EMBL/GenBank/DDBJ databases">
        <title>Chromosome-level assembly of the Caenorhabditis remanei genome.</title>
        <authorList>
            <person name="Teterina A.A."/>
            <person name="Willis J.H."/>
            <person name="Phillips P.C."/>
        </authorList>
    </citation>
    <scope>NUCLEOTIDE SEQUENCE [LARGE SCALE GENOMIC DNA]</scope>
    <source>
        <strain evidence="13 14">PX506</strain>
        <tissue evidence="13">Whole organism</tissue>
    </source>
</reference>
<comment type="subcellular location">
    <subcellularLocation>
        <location evidence="1">Membrane</location>
        <topology evidence="1">Multi-pass membrane protein</topology>
    </subcellularLocation>
</comment>
<evidence type="ECO:0000256" key="7">
    <source>
        <dbReference type="ARBA" id="ARBA00023136"/>
    </source>
</evidence>
<keyword evidence="7 11" id="KW-0472">Membrane</keyword>
<evidence type="ECO:0000313" key="13">
    <source>
        <dbReference type="EMBL" id="KAF1748211.1"/>
    </source>
</evidence>
<feature type="compositionally biased region" description="Polar residues" evidence="10">
    <location>
        <begin position="38"/>
        <end position="51"/>
    </location>
</feature>
<dbReference type="InterPro" id="IPR018422">
    <property type="entry name" value="Cation/H_exchanger_CPA1"/>
</dbReference>
<comment type="caution">
    <text evidence="13">The sequence shown here is derived from an EMBL/GenBank/DDBJ whole genome shotgun (WGS) entry which is preliminary data.</text>
</comment>
<dbReference type="Proteomes" id="UP000483820">
    <property type="component" value="Chromosome X"/>
</dbReference>
<evidence type="ECO:0000256" key="5">
    <source>
        <dbReference type="ARBA" id="ARBA00023053"/>
    </source>
</evidence>
<feature type="region of interest" description="Disordered" evidence="10">
    <location>
        <begin position="38"/>
        <end position="65"/>
    </location>
</feature>
<evidence type="ECO:0000256" key="11">
    <source>
        <dbReference type="SAM" id="Phobius"/>
    </source>
</evidence>
<evidence type="ECO:0000313" key="14">
    <source>
        <dbReference type="Proteomes" id="UP000483820"/>
    </source>
</evidence>
<feature type="compositionally biased region" description="Acidic residues" evidence="10">
    <location>
        <begin position="52"/>
        <end position="61"/>
    </location>
</feature>
<dbReference type="GO" id="GO:0005886">
    <property type="term" value="C:plasma membrane"/>
    <property type="evidence" value="ECO:0007669"/>
    <property type="project" value="TreeGrafter"/>
</dbReference>
<dbReference type="InterPro" id="IPR006153">
    <property type="entry name" value="Cation/H_exchanger_TM"/>
</dbReference>
<feature type="transmembrane region" description="Helical" evidence="11">
    <location>
        <begin position="280"/>
        <end position="310"/>
    </location>
</feature>
<keyword evidence="2 9" id="KW-0813">Transport</keyword>
<evidence type="ECO:0000256" key="6">
    <source>
        <dbReference type="ARBA" id="ARBA00023065"/>
    </source>
</evidence>
<evidence type="ECO:0000256" key="8">
    <source>
        <dbReference type="ARBA" id="ARBA00023201"/>
    </source>
</evidence>
<dbReference type="NCBIfam" id="TIGR00840">
    <property type="entry name" value="b_cpa1"/>
    <property type="match status" value="1"/>
</dbReference>
<evidence type="ECO:0000256" key="1">
    <source>
        <dbReference type="ARBA" id="ARBA00004141"/>
    </source>
</evidence>
<keyword evidence="4 11" id="KW-1133">Transmembrane helix</keyword>
<sequence>MQFAFNVICVNDAANGTLVDDIAQKLLSYQPSQENITNIAAQESKSNNNTSETDEGMEAEGEWVQNANPEEIEEAKHLLDPVHMDFQHTTKPLAFVFLIILVTLAKPTLHWPGLRMLPESVVLMMYGVLMATGVKAGLKIDPGQLDTFMFFMILLPAIVNDAGLSMQKKEFTIALPKILLFAVFGTVIHALLLASTMYAIEFLFDFKPGFLHLFVFSVLISAVDPVSVLSTFAELDVKKSLFILIFGESLCNDAVTIVLYRTSINVIKTSDATDEMFTIASVAGSCLVQFIIVCGAGLLCGAIVGFLGVFIMKNMVGHQMSQPIFQLFCPYLAYLLAETGHYSGILASILCAGIMSYYMAANMCVEMEFAAFTFSKTGSSLSESCIFFYLGVSLVSYNHEFDYYFIAITVLCCTLYRFIVTCALSAFYNLFASKEDRIPFADQLVVTHAGIRGAVCFGLVQIIDERIIPAKPYFVTTTLAMIFITSILQGCTIKFVMKCLKIPGDDGIKQKDPEVLTWFTNFNDKYIKRWLASENTYLPTDETFRNLGLPKAVSTALRIGERSHTDLTRHGEVSHTQIPSISRPTVAPFAPFVDFSSLDDGDDRQKSTGRRTPVSRNQTRYSRHFIYAIPTEADNYLTCPVSASKRPPFDPNQLYNNQNTVSNPGDAERARCYNRRHNSMSGADSVELKQLREPIAKKLSRTITSGNKQFVINPDEAISEESPAAIPKKRATFEDDEISKIDDSE</sequence>
<evidence type="ECO:0000256" key="2">
    <source>
        <dbReference type="ARBA" id="ARBA00022448"/>
    </source>
</evidence>
<name>A0A6A5G0E2_CAERE</name>
<dbReference type="GO" id="GO:0015386">
    <property type="term" value="F:potassium:proton antiporter activity"/>
    <property type="evidence" value="ECO:0007669"/>
    <property type="project" value="TreeGrafter"/>
</dbReference>
<comment type="similarity">
    <text evidence="9">Belongs to the monovalent cation:proton antiporter 1 (CPA1) transporter (TC 2.A.36) family.</text>
</comment>
<feature type="transmembrane region" description="Helical" evidence="11">
    <location>
        <begin position="472"/>
        <end position="490"/>
    </location>
</feature>
<organism evidence="13 14">
    <name type="scientific">Caenorhabditis remanei</name>
    <name type="common">Caenorhabditis vulgaris</name>
    <dbReference type="NCBI Taxonomy" id="31234"/>
    <lineage>
        <taxon>Eukaryota</taxon>
        <taxon>Metazoa</taxon>
        <taxon>Ecdysozoa</taxon>
        <taxon>Nematoda</taxon>
        <taxon>Chromadorea</taxon>
        <taxon>Rhabditida</taxon>
        <taxon>Rhabditina</taxon>
        <taxon>Rhabditomorpha</taxon>
        <taxon>Rhabditoidea</taxon>
        <taxon>Rhabditidae</taxon>
        <taxon>Peloderinae</taxon>
        <taxon>Caenorhabditis</taxon>
    </lineage>
</organism>
<keyword evidence="9" id="KW-0050">Antiport</keyword>
<gene>
    <name evidence="13" type="ORF">GCK72_024678</name>
</gene>
<dbReference type="Gene3D" id="6.10.140.1330">
    <property type="match status" value="1"/>
</dbReference>
<feature type="domain" description="Cation/H+ exchanger transmembrane" evidence="12">
    <location>
        <begin position="104"/>
        <end position="498"/>
    </location>
</feature>
<dbReference type="GO" id="GO:0051453">
    <property type="term" value="P:regulation of intracellular pH"/>
    <property type="evidence" value="ECO:0007669"/>
    <property type="project" value="TreeGrafter"/>
</dbReference>
<dbReference type="GeneID" id="9825717"/>
<evidence type="ECO:0000259" key="12">
    <source>
        <dbReference type="Pfam" id="PF00999"/>
    </source>
</evidence>
<dbReference type="GO" id="GO:0098719">
    <property type="term" value="P:sodium ion import across plasma membrane"/>
    <property type="evidence" value="ECO:0007669"/>
    <property type="project" value="TreeGrafter"/>
</dbReference>
<evidence type="ECO:0000256" key="10">
    <source>
        <dbReference type="SAM" id="MobiDB-lite"/>
    </source>
</evidence>
<evidence type="ECO:0000256" key="4">
    <source>
        <dbReference type="ARBA" id="ARBA00022989"/>
    </source>
</evidence>
<dbReference type="AlphaFoldDB" id="A0A6A5G0E2"/>
<keyword evidence="6 9" id="KW-0406">Ion transport</keyword>
<dbReference type="Pfam" id="PF00999">
    <property type="entry name" value="Na_H_Exchanger"/>
    <property type="match status" value="1"/>
</dbReference>
<keyword evidence="5" id="KW-0915">Sodium</keyword>
<evidence type="ECO:0000256" key="9">
    <source>
        <dbReference type="RuleBase" id="RU003722"/>
    </source>
</evidence>
<dbReference type="GO" id="GO:0015385">
    <property type="term" value="F:sodium:proton antiporter activity"/>
    <property type="evidence" value="ECO:0007669"/>
    <property type="project" value="InterPro"/>
</dbReference>
<feature type="transmembrane region" description="Helical" evidence="11">
    <location>
        <begin position="380"/>
        <end position="397"/>
    </location>
</feature>
<dbReference type="CTD" id="9825717"/>